<gene>
    <name evidence="6" type="ORF">M9458_006800</name>
</gene>
<keyword evidence="7" id="KW-1185">Reference proteome</keyword>
<dbReference type="GO" id="GO:0005525">
    <property type="term" value="F:GTP binding"/>
    <property type="evidence" value="ECO:0007669"/>
    <property type="project" value="UniProtKB-KW"/>
</dbReference>
<comment type="similarity">
    <text evidence="1">Belongs to the TRAFAC class TrmE-Era-EngA-EngB-Septin-like GTPase superfamily. AIG1/Toc34/Toc159-like paraseptin GTPase family. IAN subfamily.</text>
</comment>
<dbReference type="Pfam" id="PF04548">
    <property type="entry name" value="AIG1"/>
    <property type="match status" value="1"/>
</dbReference>
<dbReference type="InterPro" id="IPR045058">
    <property type="entry name" value="GIMA/IAN/Toc"/>
</dbReference>
<reference evidence="6 7" key="1">
    <citation type="submission" date="2024-05" db="EMBL/GenBank/DDBJ databases">
        <title>Genome sequencing and assembly of Indian major carp, Cirrhinus mrigala (Hamilton, 1822).</title>
        <authorList>
            <person name="Mohindra V."/>
            <person name="Chowdhury L.M."/>
            <person name="Lal K."/>
            <person name="Jena J.K."/>
        </authorList>
    </citation>
    <scope>NUCLEOTIDE SEQUENCE [LARGE SCALE GENOMIC DNA]</scope>
    <source>
        <strain evidence="6">CM1030</strain>
        <tissue evidence="6">Blood</tissue>
    </source>
</reference>
<dbReference type="Proteomes" id="UP001529510">
    <property type="component" value="Unassembled WGS sequence"/>
</dbReference>
<dbReference type="InterPro" id="IPR027417">
    <property type="entry name" value="P-loop_NTPase"/>
</dbReference>
<dbReference type="AlphaFoldDB" id="A0ABD0RLC4"/>
<protein>
    <recommendedName>
        <fullName evidence="5">AIG1-type G domain-containing protein</fullName>
    </recommendedName>
</protein>
<feature type="non-terminal residue" evidence="6">
    <location>
        <position position="1"/>
    </location>
</feature>
<feature type="region of interest" description="Disordered" evidence="4">
    <location>
        <begin position="204"/>
        <end position="233"/>
    </location>
</feature>
<evidence type="ECO:0000256" key="4">
    <source>
        <dbReference type="SAM" id="MobiDB-lite"/>
    </source>
</evidence>
<evidence type="ECO:0000259" key="5">
    <source>
        <dbReference type="PROSITE" id="PS51720"/>
    </source>
</evidence>
<sequence>EGSSPPIRRLLLLGFQGSGKTSTLNTILNQEKNPPDNSQTDQQHWVDILNWRLLIIDTPGWKLETEDTTDETDSENQQSIVDQCSPGPHALLLVIPIGVPFTEHHWQGLWSRVRALGAGIWRHTMVLFTCADQLPQDMGVEEFIVDSGAPLQRLVERCGCRYHALDNTCSDKSSQVAELLQKVEEMVQENQGWFFEMVRPSLGFGDEETDDERGEDRRTEVERTAAMFRSPPR</sequence>
<feature type="domain" description="AIG1-type G" evidence="5">
    <location>
        <begin position="5"/>
        <end position="204"/>
    </location>
</feature>
<name>A0ABD0RLC4_CIRMR</name>
<evidence type="ECO:0000313" key="7">
    <source>
        <dbReference type="Proteomes" id="UP001529510"/>
    </source>
</evidence>
<evidence type="ECO:0000256" key="2">
    <source>
        <dbReference type="ARBA" id="ARBA00022741"/>
    </source>
</evidence>
<comment type="caution">
    <text evidence="6">The sequence shown here is derived from an EMBL/GenBank/DDBJ whole genome shotgun (WGS) entry which is preliminary data.</text>
</comment>
<dbReference type="EMBL" id="JAMKFB020000003">
    <property type="protein sequence ID" value="KAL0198260.1"/>
    <property type="molecule type" value="Genomic_DNA"/>
</dbReference>
<evidence type="ECO:0000256" key="1">
    <source>
        <dbReference type="ARBA" id="ARBA00008535"/>
    </source>
</evidence>
<keyword evidence="3" id="KW-0342">GTP-binding</keyword>
<dbReference type="PANTHER" id="PTHR10903">
    <property type="entry name" value="GTPASE, IMAP FAMILY MEMBER-RELATED"/>
    <property type="match status" value="1"/>
</dbReference>
<organism evidence="6 7">
    <name type="scientific">Cirrhinus mrigala</name>
    <name type="common">Mrigala</name>
    <dbReference type="NCBI Taxonomy" id="683832"/>
    <lineage>
        <taxon>Eukaryota</taxon>
        <taxon>Metazoa</taxon>
        <taxon>Chordata</taxon>
        <taxon>Craniata</taxon>
        <taxon>Vertebrata</taxon>
        <taxon>Euteleostomi</taxon>
        <taxon>Actinopterygii</taxon>
        <taxon>Neopterygii</taxon>
        <taxon>Teleostei</taxon>
        <taxon>Ostariophysi</taxon>
        <taxon>Cypriniformes</taxon>
        <taxon>Cyprinidae</taxon>
        <taxon>Labeoninae</taxon>
        <taxon>Labeonini</taxon>
        <taxon>Cirrhinus</taxon>
    </lineage>
</organism>
<feature type="compositionally biased region" description="Basic and acidic residues" evidence="4">
    <location>
        <begin position="214"/>
        <end position="223"/>
    </location>
</feature>
<dbReference type="PROSITE" id="PS51720">
    <property type="entry name" value="G_AIG1"/>
    <property type="match status" value="1"/>
</dbReference>
<dbReference type="FunFam" id="3.40.50.300:FF:003364">
    <property type="entry name" value="Si:dkey-110g7.8"/>
    <property type="match status" value="1"/>
</dbReference>
<proteinExistence type="inferred from homology"/>
<evidence type="ECO:0000256" key="3">
    <source>
        <dbReference type="ARBA" id="ARBA00023134"/>
    </source>
</evidence>
<keyword evidence="2" id="KW-0547">Nucleotide-binding</keyword>
<dbReference type="SUPFAM" id="SSF52540">
    <property type="entry name" value="P-loop containing nucleoside triphosphate hydrolases"/>
    <property type="match status" value="1"/>
</dbReference>
<accession>A0ABD0RLC4</accession>
<feature type="non-terminal residue" evidence="6">
    <location>
        <position position="233"/>
    </location>
</feature>
<dbReference type="Gene3D" id="3.40.50.300">
    <property type="entry name" value="P-loop containing nucleotide triphosphate hydrolases"/>
    <property type="match status" value="1"/>
</dbReference>
<dbReference type="InterPro" id="IPR006703">
    <property type="entry name" value="G_AIG1"/>
</dbReference>
<evidence type="ECO:0000313" key="6">
    <source>
        <dbReference type="EMBL" id="KAL0198260.1"/>
    </source>
</evidence>
<dbReference type="PANTHER" id="PTHR10903:SF139">
    <property type="entry name" value="GTPASE IMAP FAMILY MEMBER 4 ISOFORM X1"/>
    <property type="match status" value="1"/>
</dbReference>